<proteinExistence type="predicted"/>
<protein>
    <recommendedName>
        <fullName evidence="3">Tetratricopeptide repeat protein</fullName>
    </recommendedName>
</protein>
<gene>
    <name evidence="1" type="ORF">G7Y82_20780</name>
</gene>
<evidence type="ECO:0000313" key="1">
    <source>
        <dbReference type="EMBL" id="NKF24749.1"/>
    </source>
</evidence>
<organism evidence="1 2">
    <name type="scientific">Solimonas marina</name>
    <dbReference type="NCBI Taxonomy" id="2714601"/>
    <lineage>
        <taxon>Bacteria</taxon>
        <taxon>Pseudomonadati</taxon>
        <taxon>Pseudomonadota</taxon>
        <taxon>Gammaproteobacteria</taxon>
        <taxon>Nevskiales</taxon>
        <taxon>Nevskiaceae</taxon>
        <taxon>Solimonas</taxon>
    </lineage>
</organism>
<comment type="caution">
    <text evidence="1">The sequence shown here is derived from an EMBL/GenBank/DDBJ whole genome shotgun (WGS) entry which is preliminary data.</text>
</comment>
<dbReference type="Proteomes" id="UP000653472">
    <property type="component" value="Unassembled WGS sequence"/>
</dbReference>
<sequence>MGFFVAAQAHAADTLRPQVGKPLQAAQADLQAKHYKEALVKVDEAGKVDKLTPYESYIVERMRAAAATGAGQTSTALKAYEKVVESPQMPAADKLKTYDIIARVAYAGRDYGTAAKYIAQYRDAGGTSSQTLDLLPQAMYLSGDLSGAQHALKGEVASAEKAGQKPTKMQLQLLTSIAVKQKNDTAYRQSLEQLVKYYPTPDYWQDLIARTAGAPGFSSQLDLDLYRLRMQTGTMTKASEFMEAAQLALQAGYPGEAQQYVDLGYKDKLLGVGSDAARHQRLKDMVARKIAEDKKSMAEGDKLAAQQAGGDALVSAGLNHVGYGDYQQGIALIEQGIAKGGLKKPAEAQLHLGYAQMLAGKDSAASKTLAGVKSQDGAGDVAHLMALTI</sequence>
<name>A0A969WDV3_9GAMM</name>
<accession>A0A969WDV3</accession>
<evidence type="ECO:0000313" key="2">
    <source>
        <dbReference type="Proteomes" id="UP000653472"/>
    </source>
</evidence>
<keyword evidence="2" id="KW-1185">Reference proteome</keyword>
<evidence type="ECO:0008006" key="3">
    <source>
        <dbReference type="Google" id="ProtNLM"/>
    </source>
</evidence>
<dbReference type="AlphaFoldDB" id="A0A969WDV3"/>
<dbReference type="EMBL" id="JAAVXB010000020">
    <property type="protein sequence ID" value="NKF24749.1"/>
    <property type="molecule type" value="Genomic_DNA"/>
</dbReference>
<reference evidence="1" key="1">
    <citation type="submission" date="2020-03" db="EMBL/GenBank/DDBJ databases">
        <title>Solimonas marina sp. nov., isolated from deep seawater of the Pacific Ocean.</title>
        <authorList>
            <person name="Liu X."/>
            <person name="Lai Q."/>
            <person name="Sun F."/>
            <person name="Gai Y."/>
            <person name="Li G."/>
            <person name="Shao Z."/>
        </authorList>
    </citation>
    <scope>NUCLEOTIDE SEQUENCE</scope>
    <source>
        <strain evidence="1">C16B3</strain>
    </source>
</reference>